<accession>A0A975AV90</accession>
<dbReference type="EC" id="2.7.1.2" evidence="2"/>
<keyword evidence="5" id="KW-0547">Nucleotide-binding</keyword>
<evidence type="ECO:0000256" key="5">
    <source>
        <dbReference type="ARBA" id="ARBA00022741"/>
    </source>
</evidence>
<dbReference type="GO" id="GO:0005524">
    <property type="term" value="F:ATP binding"/>
    <property type="evidence" value="ECO:0007669"/>
    <property type="project" value="UniProtKB-KW"/>
</dbReference>
<name>A0A975AV90_9THEO</name>
<dbReference type="InterPro" id="IPR000600">
    <property type="entry name" value="ROK"/>
</dbReference>
<evidence type="ECO:0000256" key="7">
    <source>
        <dbReference type="ARBA" id="ARBA00022840"/>
    </source>
</evidence>
<dbReference type="EMBL" id="CP060096">
    <property type="protein sequence ID" value="QSZ27063.1"/>
    <property type="molecule type" value="Genomic_DNA"/>
</dbReference>
<protein>
    <recommendedName>
        <fullName evidence="3">Glucokinase</fullName>
        <ecNumber evidence="2">2.7.1.2</ecNumber>
    </recommendedName>
    <alternativeName>
        <fullName evidence="8">Glucose kinase</fullName>
    </alternativeName>
</protein>
<evidence type="ECO:0000313" key="10">
    <source>
        <dbReference type="Proteomes" id="UP000671913"/>
    </source>
</evidence>
<evidence type="ECO:0000313" key="9">
    <source>
        <dbReference type="EMBL" id="QSZ27063.1"/>
    </source>
</evidence>
<dbReference type="GO" id="GO:0005737">
    <property type="term" value="C:cytoplasm"/>
    <property type="evidence" value="ECO:0007669"/>
    <property type="project" value="InterPro"/>
</dbReference>
<evidence type="ECO:0000256" key="2">
    <source>
        <dbReference type="ARBA" id="ARBA00012323"/>
    </source>
</evidence>
<dbReference type="NCBIfam" id="TIGR00744">
    <property type="entry name" value="ROK_glcA_fam"/>
    <property type="match status" value="1"/>
</dbReference>
<dbReference type="Gene3D" id="3.30.420.40">
    <property type="match status" value="2"/>
</dbReference>
<evidence type="ECO:0000256" key="8">
    <source>
        <dbReference type="ARBA" id="ARBA00032386"/>
    </source>
</evidence>
<proteinExistence type="inferred from homology"/>
<dbReference type="InterPro" id="IPR049874">
    <property type="entry name" value="ROK_cs"/>
</dbReference>
<gene>
    <name evidence="9" type="ORF">ACETAC_09365</name>
</gene>
<dbReference type="InterPro" id="IPR004654">
    <property type="entry name" value="ROK_glcA"/>
</dbReference>
<dbReference type="InterPro" id="IPR043129">
    <property type="entry name" value="ATPase_NBD"/>
</dbReference>
<dbReference type="PANTHER" id="PTHR18964:SF149">
    <property type="entry name" value="BIFUNCTIONAL UDP-N-ACETYLGLUCOSAMINE 2-EPIMERASE_N-ACETYLMANNOSAMINE KINASE"/>
    <property type="match status" value="1"/>
</dbReference>
<evidence type="ECO:0000256" key="4">
    <source>
        <dbReference type="ARBA" id="ARBA00022679"/>
    </source>
</evidence>
<reference evidence="9" key="1">
    <citation type="submission" date="2020-08" db="EMBL/GenBank/DDBJ databases">
        <title>Genomic insights into the carbon and energy metabolism of the first obligate autotrophic acetogenic bacterium Aceticella autotrophica gen. nov., sp. nov.</title>
        <authorList>
            <person name="Toshchakov S.V."/>
            <person name="Elcheninov A.G."/>
            <person name="Kublanov I.V."/>
            <person name="Frolov E.N."/>
            <person name="Lebedinsky A.V."/>
        </authorList>
    </citation>
    <scope>NUCLEOTIDE SEQUENCE</scope>
    <source>
        <strain evidence="9">3443-3Ac</strain>
    </source>
</reference>
<evidence type="ECO:0000256" key="6">
    <source>
        <dbReference type="ARBA" id="ARBA00022777"/>
    </source>
</evidence>
<dbReference type="KEGG" id="aaut:ACETAC_09365"/>
<evidence type="ECO:0000256" key="3">
    <source>
        <dbReference type="ARBA" id="ARBA00014701"/>
    </source>
</evidence>
<dbReference type="GO" id="GO:0004340">
    <property type="term" value="F:glucokinase activity"/>
    <property type="evidence" value="ECO:0007669"/>
    <property type="project" value="UniProtKB-EC"/>
</dbReference>
<evidence type="ECO:0000256" key="1">
    <source>
        <dbReference type="ARBA" id="ARBA00006479"/>
    </source>
</evidence>
<keyword evidence="6" id="KW-0418">Kinase</keyword>
<dbReference type="PANTHER" id="PTHR18964">
    <property type="entry name" value="ROK (REPRESSOR, ORF, KINASE) FAMILY"/>
    <property type="match status" value="1"/>
</dbReference>
<keyword evidence="4" id="KW-0808">Transferase</keyword>
<dbReference type="AlphaFoldDB" id="A0A975AV90"/>
<dbReference type="SUPFAM" id="SSF53067">
    <property type="entry name" value="Actin-like ATPase domain"/>
    <property type="match status" value="1"/>
</dbReference>
<dbReference type="Pfam" id="PF00480">
    <property type="entry name" value="ROK"/>
    <property type="match status" value="1"/>
</dbReference>
<dbReference type="Proteomes" id="UP000671913">
    <property type="component" value="Chromosome"/>
</dbReference>
<keyword evidence="10" id="KW-1185">Reference proteome</keyword>
<dbReference type="PROSITE" id="PS01125">
    <property type="entry name" value="ROK"/>
    <property type="match status" value="1"/>
</dbReference>
<dbReference type="GO" id="GO:0006096">
    <property type="term" value="P:glycolytic process"/>
    <property type="evidence" value="ECO:0007669"/>
    <property type="project" value="InterPro"/>
</dbReference>
<organism evidence="9 10">
    <name type="scientific">Aceticella autotrophica</name>
    <dbReference type="NCBI Taxonomy" id="2755338"/>
    <lineage>
        <taxon>Bacteria</taxon>
        <taxon>Bacillati</taxon>
        <taxon>Bacillota</taxon>
        <taxon>Clostridia</taxon>
        <taxon>Thermoanaerobacterales</taxon>
        <taxon>Thermoanaerobacteraceae</taxon>
        <taxon>Aceticella</taxon>
    </lineage>
</organism>
<keyword evidence="7" id="KW-0067">ATP-binding</keyword>
<comment type="similarity">
    <text evidence="1">Belongs to the ROK (NagC/XylR) family.</text>
</comment>
<dbReference type="RefSeq" id="WP_284679757.1">
    <property type="nucleotide sequence ID" value="NZ_CP060096.1"/>
</dbReference>
<sequence length="322" mass="34149">MIDIACGVDLGGTKINTGIVNSKGEILYNIKIPTEAQKGPYEVIERIIKSIYEVVDKTGVKLKDLSGIGVGSPGPLDAEAGIVLCPPNLTGWVNIPLTEILKKEFGIKIRINNDANAAALAEYLFGKGRGINNFVYITVSTGIGGGVIINGKLYNGANSNAAEIGHHTINFDGPRCGCGNYGCFEAFASGTALAGFAKDVVDSGKDTIIKEIAGNRAIKAEYVFEAAEKGDKIAIELIEKEAFYLGIGIANIMSFYNPERIAVGGGISCHWKVLYDKIMATVNKRALKPNKEICDVVKAQLGENVGLLGAALLVLRESKGVL</sequence>